<name>A0A1M6KJ38_9FIRM</name>
<evidence type="ECO:0000313" key="11">
    <source>
        <dbReference type="EMBL" id="SHJ58998.1"/>
    </source>
</evidence>
<dbReference type="GO" id="GO:0046872">
    <property type="term" value="F:metal ion binding"/>
    <property type="evidence" value="ECO:0007669"/>
    <property type="project" value="UniProtKB-KW"/>
</dbReference>
<organism evidence="11 12">
    <name type="scientific">Geosporobacter subterraneus DSM 17957</name>
    <dbReference type="NCBI Taxonomy" id="1121919"/>
    <lineage>
        <taxon>Bacteria</taxon>
        <taxon>Bacillati</taxon>
        <taxon>Bacillota</taxon>
        <taxon>Clostridia</taxon>
        <taxon>Peptostreptococcales</taxon>
        <taxon>Thermotaleaceae</taxon>
        <taxon>Geosporobacter</taxon>
    </lineage>
</organism>
<evidence type="ECO:0000256" key="7">
    <source>
        <dbReference type="ARBA" id="ARBA00022840"/>
    </source>
</evidence>
<evidence type="ECO:0000256" key="5">
    <source>
        <dbReference type="ARBA" id="ARBA00022723"/>
    </source>
</evidence>
<evidence type="ECO:0000256" key="8">
    <source>
        <dbReference type="ARBA" id="ARBA00022842"/>
    </source>
</evidence>
<dbReference type="InterPro" id="IPR052038">
    <property type="entry name" value="Type-VII_TA_antitoxin"/>
</dbReference>
<dbReference type="InterPro" id="IPR002934">
    <property type="entry name" value="Polymerase_NTP_transf_dom"/>
</dbReference>
<dbReference type="CDD" id="cd05403">
    <property type="entry name" value="NT_KNTase_like"/>
    <property type="match status" value="1"/>
</dbReference>
<evidence type="ECO:0000256" key="2">
    <source>
        <dbReference type="ARBA" id="ARBA00022649"/>
    </source>
</evidence>
<comment type="cofactor">
    <cofactor evidence="1">
        <name>Mg(2+)</name>
        <dbReference type="ChEBI" id="CHEBI:18420"/>
    </cofactor>
</comment>
<keyword evidence="7" id="KW-0067">ATP-binding</keyword>
<sequence length="100" mass="11612">MYSSNEIIEILNNNMKNTEKFFVSKLALFGSFARNQETDNSDVYILVRFEDGHETFDNYMNLKFYLEELFDRKVDLVIIDSIKPSIKPGIMISVIYAKGA</sequence>
<evidence type="ECO:0000256" key="3">
    <source>
        <dbReference type="ARBA" id="ARBA00022679"/>
    </source>
</evidence>
<evidence type="ECO:0000256" key="4">
    <source>
        <dbReference type="ARBA" id="ARBA00022695"/>
    </source>
</evidence>
<keyword evidence="5" id="KW-0479">Metal-binding</keyword>
<dbReference type="Gene3D" id="3.30.460.10">
    <property type="entry name" value="Beta Polymerase, domain 2"/>
    <property type="match status" value="1"/>
</dbReference>
<evidence type="ECO:0000256" key="1">
    <source>
        <dbReference type="ARBA" id="ARBA00001946"/>
    </source>
</evidence>
<reference evidence="12" key="1">
    <citation type="submission" date="2016-11" db="EMBL/GenBank/DDBJ databases">
        <authorList>
            <person name="Varghese N."/>
            <person name="Submissions S."/>
        </authorList>
    </citation>
    <scope>NUCLEOTIDE SEQUENCE [LARGE SCALE GENOMIC DNA]</scope>
    <source>
        <strain evidence="12">DSM 17957</strain>
    </source>
</reference>
<feature type="domain" description="Polymerase nucleotidyl transferase" evidence="10">
    <location>
        <begin position="16"/>
        <end position="96"/>
    </location>
</feature>
<dbReference type="GO" id="GO:0016779">
    <property type="term" value="F:nucleotidyltransferase activity"/>
    <property type="evidence" value="ECO:0007669"/>
    <property type="project" value="UniProtKB-KW"/>
</dbReference>
<proteinExistence type="inferred from homology"/>
<dbReference type="RefSeq" id="WP_110941530.1">
    <property type="nucleotide sequence ID" value="NZ_FQZV01000031.1"/>
</dbReference>
<dbReference type="STRING" id="1121919.SAMN02745975_02414"/>
<accession>A0A1M6KJ38</accession>
<dbReference type="PANTHER" id="PTHR33571:SF14">
    <property type="entry name" value="PROTEIN ADENYLYLTRANSFERASE MJ0435-RELATED"/>
    <property type="match status" value="1"/>
</dbReference>
<dbReference type="PANTHER" id="PTHR33571">
    <property type="entry name" value="SSL8005 PROTEIN"/>
    <property type="match status" value="1"/>
</dbReference>
<keyword evidence="3" id="KW-0808">Transferase</keyword>
<keyword evidence="4" id="KW-0548">Nucleotidyltransferase</keyword>
<keyword evidence="2" id="KW-1277">Toxin-antitoxin system</keyword>
<dbReference type="OrthoDB" id="90159at2"/>
<dbReference type="SUPFAM" id="SSF81301">
    <property type="entry name" value="Nucleotidyltransferase"/>
    <property type="match status" value="1"/>
</dbReference>
<protein>
    <recommendedName>
        <fullName evidence="10">Polymerase nucleotidyl transferase domain-containing protein</fullName>
    </recommendedName>
</protein>
<gene>
    <name evidence="11" type="ORF">SAMN02745975_02414</name>
</gene>
<dbReference type="GO" id="GO:0005524">
    <property type="term" value="F:ATP binding"/>
    <property type="evidence" value="ECO:0007669"/>
    <property type="project" value="UniProtKB-KW"/>
</dbReference>
<keyword evidence="8" id="KW-0460">Magnesium</keyword>
<dbReference type="Proteomes" id="UP000184536">
    <property type="component" value="Unassembled WGS sequence"/>
</dbReference>
<keyword evidence="12" id="KW-1185">Reference proteome</keyword>
<dbReference type="InterPro" id="IPR043519">
    <property type="entry name" value="NT_sf"/>
</dbReference>
<dbReference type="EMBL" id="FQZV01000031">
    <property type="protein sequence ID" value="SHJ58998.1"/>
    <property type="molecule type" value="Genomic_DNA"/>
</dbReference>
<evidence type="ECO:0000256" key="6">
    <source>
        <dbReference type="ARBA" id="ARBA00022741"/>
    </source>
</evidence>
<dbReference type="AlphaFoldDB" id="A0A1M6KJ38"/>
<evidence type="ECO:0000256" key="9">
    <source>
        <dbReference type="ARBA" id="ARBA00038276"/>
    </source>
</evidence>
<comment type="similarity">
    <text evidence="9">Belongs to the MntA antitoxin family.</text>
</comment>
<evidence type="ECO:0000259" key="10">
    <source>
        <dbReference type="Pfam" id="PF01909"/>
    </source>
</evidence>
<evidence type="ECO:0000313" key="12">
    <source>
        <dbReference type="Proteomes" id="UP000184536"/>
    </source>
</evidence>
<keyword evidence="6" id="KW-0547">Nucleotide-binding</keyword>
<dbReference type="Pfam" id="PF01909">
    <property type="entry name" value="NTP_transf_2"/>
    <property type="match status" value="1"/>
</dbReference>